<dbReference type="AlphaFoldDB" id="A0A9P0GGY5"/>
<comment type="similarity">
    <text evidence="1">Belongs to the dynein light chain Tctex-type family.</text>
</comment>
<reference evidence="3" key="1">
    <citation type="submission" date="2022-01" db="EMBL/GenBank/DDBJ databases">
        <authorList>
            <person name="King R."/>
        </authorList>
    </citation>
    <scope>NUCLEOTIDE SEQUENCE</scope>
</reference>
<dbReference type="EMBL" id="OV651815">
    <property type="protein sequence ID" value="CAH1108847.1"/>
    <property type="molecule type" value="Genomic_DNA"/>
</dbReference>
<dbReference type="InterPro" id="IPR038586">
    <property type="entry name" value="Tctex-1-like_sf"/>
</dbReference>
<dbReference type="Gene3D" id="3.30.1140.40">
    <property type="entry name" value="Tctex-1"/>
    <property type="match status" value="1"/>
</dbReference>
<organism evidence="3 4">
    <name type="scientific">Psylliodes chrysocephalus</name>
    <dbReference type="NCBI Taxonomy" id="3402493"/>
    <lineage>
        <taxon>Eukaryota</taxon>
        <taxon>Metazoa</taxon>
        <taxon>Ecdysozoa</taxon>
        <taxon>Arthropoda</taxon>
        <taxon>Hexapoda</taxon>
        <taxon>Insecta</taxon>
        <taxon>Pterygota</taxon>
        <taxon>Neoptera</taxon>
        <taxon>Endopterygota</taxon>
        <taxon>Coleoptera</taxon>
        <taxon>Polyphaga</taxon>
        <taxon>Cucujiformia</taxon>
        <taxon>Chrysomeloidea</taxon>
        <taxon>Chrysomelidae</taxon>
        <taxon>Galerucinae</taxon>
        <taxon>Alticini</taxon>
        <taxon>Psylliodes</taxon>
    </lineage>
</organism>
<dbReference type="CDD" id="cd21451">
    <property type="entry name" value="DLC-like_TCTEX1D"/>
    <property type="match status" value="1"/>
</dbReference>
<keyword evidence="4" id="KW-1185">Reference proteome</keyword>
<evidence type="ECO:0000313" key="3">
    <source>
        <dbReference type="EMBL" id="CAH1108847.1"/>
    </source>
</evidence>
<dbReference type="GO" id="GO:0045505">
    <property type="term" value="F:dynein intermediate chain binding"/>
    <property type="evidence" value="ECO:0007669"/>
    <property type="project" value="TreeGrafter"/>
</dbReference>
<dbReference type="GO" id="GO:0005737">
    <property type="term" value="C:cytoplasm"/>
    <property type="evidence" value="ECO:0007669"/>
    <property type="project" value="TreeGrafter"/>
</dbReference>
<dbReference type="PANTHER" id="PTHR21255">
    <property type="entry name" value="T-COMPLEX-ASSOCIATED-TESTIS-EXPRESSED 1/ DYNEIN LIGHT CHAIN"/>
    <property type="match status" value="1"/>
</dbReference>
<name>A0A9P0GGY5_9CUCU</name>
<dbReference type="InterPro" id="IPR005334">
    <property type="entry name" value="Tctex-1-like"/>
</dbReference>
<protein>
    <submittedName>
        <fullName evidence="3">Uncharacterized protein</fullName>
    </submittedName>
</protein>
<dbReference type="OrthoDB" id="10248487at2759"/>
<proteinExistence type="inferred from homology"/>
<feature type="region of interest" description="Disordered" evidence="2">
    <location>
        <begin position="1"/>
        <end position="107"/>
    </location>
</feature>
<dbReference type="Pfam" id="PF03645">
    <property type="entry name" value="Tctex-1"/>
    <property type="match status" value="1"/>
</dbReference>
<dbReference type="GO" id="GO:0007018">
    <property type="term" value="P:microtubule-based movement"/>
    <property type="evidence" value="ECO:0007669"/>
    <property type="project" value="TreeGrafter"/>
</dbReference>
<feature type="compositionally biased region" description="Basic and acidic residues" evidence="2">
    <location>
        <begin position="97"/>
        <end position="107"/>
    </location>
</feature>
<gene>
    <name evidence="3" type="ORF">PSYICH_LOCUS9577</name>
</gene>
<evidence type="ECO:0000256" key="2">
    <source>
        <dbReference type="SAM" id="MobiDB-lite"/>
    </source>
</evidence>
<feature type="compositionally biased region" description="Acidic residues" evidence="2">
    <location>
        <begin position="21"/>
        <end position="32"/>
    </location>
</feature>
<evidence type="ECO:0000256" key="1">
    <source>
        <dbReference type="ARBA" id="ARBA00005361"/>
    </source>
</evidence>
<dbReference type="GO" id="GO:0005868">
    <property type="term" value="C:cytoplasmic dynein complex"/>
    <property type="evidence" value="ECO:0007669"/>
    <property type="project" value="TreeGrafter"/>
</dbReference>
<accession>A0A9P0GGY5</accession>
<evidence type="ECO:0000313" key="4">
    <source>
        <dbReference type="Proteomes" id="UP001153636"/>
    </source>
</evidence>
<dbReference type="PANTHER" id="PTHR21255:SF65">
    <property type="entry name" value="TCTEX1 DOMAIN-CONTAINING PROTEIN 2"/>
    <property type="match status" value="1"/>
</dbReference>
<dbReference type="Proteomes" id="UP001153636">
    <property type="component" value="Chromosome 3"/>
</dbReference>
<feature type="compositionally biased region" description="Acidic residues" evidence="2">
    <location>
        <begin position="41"/>
        <end position="54"/>
    </location>
</feature>
<sequence length="267" mass="30171">MADEEPAADATVPDSTAPEAAEAETADAETTDDATPQAEELPPEEDKQEEAPPTEEEKGAAGEGPIAESSYEHITKVPSSQLAKRPTEASDQAKLLDTTDEKSEQRAKEVVGDVIDVRRDSFVDATGVPKVARFLNTYKMEPDKPYNPEKIIEILQEVMLEAFEAYTAFKVDEEGEITDIKYFLPYSPDLCAKQAKWASDTIRKKIKELEYRRYKLIIIVTMGEKHNQDIFCCCRFLWDFQKDNYTTYTMENPAVFGYALVFGLYYE</sequence>